<geneLocation type="plasmid" evidence="1">
    <name>pFRL6</name>
</geneLocation>
<organism evidence="1">
    <name type="scientific">Streptomyces sp. F12</name>
    <dbReference type="NCBI Taxonomy" id="1436084"/>
    <lineage>
        <taxon>Bacteria</taxon>
        <taxon>Bacillati</taxon>
        <taxon>Actinomycetota</taxon>
        <taxon>Actinomycetes</taxon>
        <taxon>Kitasatosporales</taxon>
        <taxon>Streptomycetaceae</taxon>
        <taxon>Streptomyces</taxon>
    </lineage>
</organism>
<dbReference type="RefSeq" id="WP_024127477.1">
    <property type="nucleotide sequence ID" value="NC_023286.1"/>
</dbReference>
<accession>V9Z7X0</accession>
<reference evidence="1" key="1">
    <citation type="submission" date="2013-09" db="EMBL/GenBank/DDBJ databases">
        <title>Complete nucleotide sequence of Streptomyces linear plasmid pFRL6.</title>
        <authorList>
            <person name="Chen Z."/>
            <person name="Fang P."/>
            <person name="Qin Z."/>
        </authorList>
    </citation>
    <scope>NUCLEOTIDE SEQUENCE</scope>
    <source>
        <plasmid evidence="1">pFRL6</plasmid>
    </source>
</reference>
<dbReference type="EMBL" id="KF602051">
    <property type="protein sequence ID" value="AHE40213.1"/>
    <property type="molecule type" value="Genomic_DNA"/>
</dbReference>
<protein>
    <submittedName>
        <fullName evidence="1">Uncharacterized protein</fullName>
    </submittedName>
</protein>
<sequence>MTITLHFEPQDRVQRPTIHGKQHGTVRTTSWESTSGMGCYYIQWDGSSIARPYSDTDVADQQITLTETTGDV</sequence>
<name>V9Z7X0_9ACTN</name>
<proteinExistence type="predicted"/>
<keyword evidence="1" id="KW-0614">Plasmid</keyword>
<dbReference type="AlphaFoldDB" id="V9Z7X0"/>
<gene>
    <name evidence="1" type="ORF">pFRL6_126</name>
</gene>
<evidence type="ECO:0000313" key="1">
    <source>
        <dbReference type="EMBL" id="AHE40213.1"/>
    </source>
</evidence>